<sequence>MTRSSSDHLYEFDLEIEITLRRLRKASVDNNSLVTNTSNSVEFSSTNNFAEQMENNNERTLKELATPNVPTLVHLVPSIGTNLNL</sequence>
<feature type="non-terminal residue" evidence="1">
    <location>
        <position position="1"/>
    </location>
</feature>
<accession>A0A371HQI6</accession>
<evidence type="ECO:0000313" key="1">
    <source>
        <dbReference type="EMBL" id="RDY05056.1"/>
    </source>
</evidence>
<comment type="caution">
    <text evidence="1">The sequence shown here is derived from an EMBL/GenBank/DDBJ whole genome shotgun (WGS) entry which is preliminary data.</text>
</comment>
<gene>
    <name evidence="1" type="ORF">CR513_11148</name>
</gene>
<keyword evidence="2" id="KW-1185">Reference proteome</keyword>
<dbReference type="EMBL" id="QJKJ01001954">
    <property type="protein sequence ID" value="RDY05056.1"/>
    <property type="molecule type" value="Genomic_DNA"/>
</dbReference>
<evidence type="ECO:0000313" key="2">
    <source>
        <dbReference type="Proteomes" id="UP000257109"/>
    </source>
</evidence>
<dbReference type="Proteomes" id="UP000257109">
    <property type="component" value="Unassembled WGS sequence"/>
</dbReference>
<organism evidence="1 2">
    <name type="scientific">Mucuna pruriens</name>
    <name type="common">Velvet bean</name>
    <name type="synonym">Dolichos pruriens</name>
    <dbReference type="NCBI Taxonomy" id="157652"/>
    <lineage>
        <taxon>Eukaryota</taxon>
        <taxon>Viridiplantae</taxon>
        <taxon>Streptophyta</taxon>
        <taxon>Embryophyta</taxon>
        <taxon>Tracheophyta</taxon>
        <taxon>Spermatophyta</taxon>
        <taxon>Magnoliopsida</taxon>
        <taxon>eudicotyledons</taxon>
        <taxon>Gunneridae</taxon>
        <taxon>Pentapetalae</taxon>
        <taxon>rosids</taxon>
        <taxon>fabids</taxon>
        <taxon>Fabales</taxon>
        <taxon>Fabaceae</taxon>
        <taxon>Papilionoideae</taxon>
        <taxon>50 kb inversion clade</taxon>
        <taxon>NPAAA clade</taxon>
        <taxon>indigoferoid/millettioid clade</taxon>
        <taxon>Phaseoleae</taxon>
        <taxon>Mucuna</taxon>
    </lineage>
</organism>
<name>A0A371HQI6_MUCPR</name>
<dbReference type="AlphaFoldDB" id="A0A371HQI6"/>
<reference evidence="1" key="1">
    <citation type="submission" date="2018-05" db="EMBL/GenBank/DDBJ databases">
        <title>Draft genome of Mucuna pruriens seed.</title>
        <authorList>
            <person name="Nnadi N.E."/>
            <person name="Vos R."/>
            <person name="Hasami M.H."/>
            <person name="Devisetty U.K."/>
            <person name="Aguiy J.C."/>
        </authorList>
    </citation>
    <scope>NUCLEOTIDE SEQUENCE [LARGE SCALE GENOMIC DNA]</scope>
    <source>
        <strain evidence="1">JCA_2017</strain>
    </source>
</reference>
<protein>
    <submittedName>
        <fullName evidence="1">Uncharacterized protein</fullName>
    </submittedName>
</protein>
<proteinExistence type="predicted"/>